<feature type="domain" description="Transposase DDE" evidence="2">
    <location>
        <begin position="408"/>
        <end position="531"/>
    </location>
</feature>
<dbReference type="NCBIfam" id="NF033551">
    <property type="entry name" value="transpos_IS1182"/>
    <property type="match status" value="1"/>
</dbReference>
<evidence type="ECO:0000313" key="4">
    <source>
        <dbReference type="Proteomes" id="UP000326041"/>
    </source>
</evidence>
<gene>
    <name evidence="3" type="ORF">CP972_04335</name>
</gene>
<accession>A0ABX6B841</accession>
<dbReference type="InterPro" id="IPR008490">
    <property type="entry name" value="Transposase_InsH_N"/>
</dbReference>
<proteinExistence type="predicted"/>
<evidence type="ECO:0000313" key="3">
    <source>
        <dbReference type="EMBL" id="QEV10051.1"/>
    </source>
</evidence>
<organism evidence="3 4">
    <name type="scientific">Streptomyces prasinus</name>
    <dbReference type="NCBI Taxonomy" id="67345"/>
    <lineage>
        <taxon>Bacteria</taxon>
        <taxon>Bacillati</taxon>
        <taxon>Actinomycetota</taxon>
        <taxon>Actinomycetes</taxon>
        <taxon>Kitasatosporales</taxon>
        <taxon>Streptomycetaceae</taxon>
        <taxon>Streptomyces</taxon>
    </lineage>
</organism>
<dbReference type="InterPro" id="IPR025668">
    <property type="entry name" value="Tnp_DDE_dom"/>
</dbReference>
<dbReference type="PANTHER" id="PTHR35604">
    <property type="entry name" value="TRANSPOSASE INSH FOR INSERTION SEQUENCE ELEMENT IS5A-RELATED"/>
    <property type="match status" value="1"/>
</dbReference>
<dbReference type="InterPro" id="IPR047629">
    <property type="entry name" value="IS1182_transpos"/>
</dbReference>
<dbReference type="EMBL" id="CP023697">
    <property type="protein sequence ID" value="QEV10051.1"/>
    <property type="molecule type" value="Genomic_DNA"/>
</dbReference>
<feature type="domain" description="Transposase InsH N-terminal" evidence="1">
    <location>
        <begin position="33"/>
        <end position="111"/>
    </location>
</feature>
<evidence type="ECO:0000259" key="2">
    <source>
        <dbReference type="Pfam" id="PF13751"/>
    </source>
</evidence>
<dbReference type="Pfam" id="PF05598">
    <property type="entry name" value="DUF772"/>
    <property type="match status" value="1"/>
</dbReference>
<dbReference type="Proteomes" id="UP000326041">
    <property type="component" value="Chromosome"/>
</dbReference>
<dbReference type="PANTHER" id="PTHR35604:SF2">
    <property type="entry name" value="TRANSPOSASE INSH FOR INSERTION SEQUENCE ELEMENT IS5A-RELATED"/>
    <property type="match status" value="1"/>
</dbReference>
<sequence>MGRGSGAEVPQVTRQVALAAFPKGCLAMRVRDELGPLFDDEVFRSAFGVRGRPGVSPGQLALVCVLQFAENLTDRQAAHAARARIDWKYLLGVELSDPGFDFTVLTGFRDRLLAHGMEETVLDLLLRRLVELVLVAPGGRQRTDSTHVLSAVRDLNRLEFVGETLRAILEAIAVAAPAWLRTWMDPSWQQRYRARVDAYRLPGAQDERDELARQIATDGYRLLETVFTPAAPGWLREVPAVVVLRTVWLQQFGRTVTDGIEEVAWRDKEDCPPSRARVTSPYDVDSRYAVKRGSGWNGYKVHLSETCDDPAEVGRPHVITHVITTDATVHDAAVVEQIHDRLDDRGLLPSEHLLDSGYVSAELLLTSPVERGVEVVGPVRPNSTRQAVQAARYGKTSFSVDWDARQATCPNGANSRYWTEGYDHSGRLAVRIRFATQTCAPCPARDQCTRSTRYGRQLTVRPQDQDILLERVRAEQNTEEWRARYAARAGVEGTIHQAVATTGARRTRYTSLAKTRLAHIFMATAINLIRLDAWWNGTALAPTRTSHLAALDLAA</sequence>
<evidence type="ECO:0000259" key="1">
    <source>
        <dbReference type="Pfam" id="PF05598"/>
    </source>
</evidence>
<name>A0ABX6B841_9ACTN</name>
<protein>
    <submittedName>
        <fullName evidence="3">IS1182 family transposase</fullName>
    </submittedName>
</protein>
<keyword evidence="4" id="KW-1185">Reference proteome</keyword>
<reference evidence="3 4" key="1">
    <citation type="submission" date="2017-09" db="EMBL/GenBank/DDBJ databases">
        <authorList>
            <person name="Lee N."/>
            <person name="Cho B.-K."/>
        </authorList>
    </citation>
    <scope>NUCLEOTIDE SEQUENCE [LARGE SCALE GENOMIC DNA]</scope>
    <source>
        <strain evidence="3 4">ATCC 13879</strain>
    </source>
</reference>
<dbReference type="Pfam" id="PF13751">
    <property type="entry name" value="DDE_Tnp_1_6"/>
    <property type="match status" value="1"/>
</dbReference>